<dbReference type="SUPFAM" id="SSF53335">
    <property type="entry name" value="S-adenosyl-L-methionine-dependent methyltransferases"/>
    <property type="match status" value="1"/>
</dbReference>
<dbReference type="InterPro" id="IPR005331">
    <property type="entry name" value="Sulfotransferase"/>
</dbReference>
<dbReference type="eggNOG" id="ENOG5030JF0">
    <property type="taxonomic scope" value="Bacteria"/>
</dbReference>
<dbReference type="GO" id="GO:0016051">
    <property type="term" value="P:carbohydrate biosynthetic process"/>
    <property type="evidence" value="ECO:0007669"/>
    <property type="project" value="InterPro"/>
</dbReference>
<dbReference type="Pfam" id="PF03567">
    <property type="entry name" value="Sulfotransfer_2"/>
    <property type="match status" value="1"/>
</dbReference>
<evidence type="ECO:0000256" key="3">
    <source>
        <dbReference type="ARBA" id="ARBA00022692"/>
    </source>
</evidence>
<sequence>MKFDYIYNINDIEFGSDVVIYGSGEVGQGLFAAIKKERKDIIVSCFMDSYKTSGAIGSVPVVNVADVHKYERCIIIIASIFFKEISDILVSFGCSSFYIYSQIDRSYDVYDDFNMIDKSKMSILKTIPSLNNDRVFYVFNIALDKDAQKRFFSCLGGNVILPAGSCFVTNLNNDLRGRLNEYDCAKYDAFCIIDIDGKLDKLAEIAKLITCDFGKEVSLFRRIPSSRNFSVIEGKKLLFLEICKNGLSSTEFILEQLFRKYENQCVHYKKQRNYGEISISYFDEYTKFAIVRNPYTRLASVYSHVMRVAPDEFFYPVFKKYFSPFNFDNFCRFIADCPDEFSDVHFMSQTAHLTLPEGLRDDFTLLRLENFADDMKSFFSALGEDIEIPHKNKSRPDKVDYIKDYYTPELIKLVNERYKDDFINFGYEFL</sequence>
<dbReference type="InterPro" id="IPR018011">
    <property type="entry name" value="Carb_sulfotrans_8-10"/>
</dbReference>
<dbReference type="AlphaFoldDB" id="C6C045"/>
<dbReference type="Proteomes" id="UP000002601">
    <property type="component" value="Chromosome"/>
</dbReference>
<keyword evidence="5" id="KW-0333">Golgi apparatus</keyword>
<keyword evidence="6" id="KW-0472">Membrane</keyword>
<evidence type="ECO:0000313" key="9">
    <source>
        <dbReference type="Proteomes" id="UP000002601"/>
    </source>
</evidence>
<evidence type="ECO:0008006" key="10">
    <source>
        <dbReference type="Google" id="ProtNLM"/>
    </source>
</evidence>
<proteinExistence type="predicted"/>
<reference evidence="8 9" key="1">
    <citation type="submission" date="2009-06" db="EMBL/GenBank/DDBJ databases">
        <title>Complete sequence of Desulfovibrio salexigens DSM 2638.</title>
        <authorList>
            <consortium name="US DOE Joint Genome Institute"/>
            <person name="Lucas S."/>
            <person name="Copeland A."/>
            <person name="Lapidus A."/>
            <person name="Glavina del Rio T."/>
            <person name="Tice H."/>
            <person name="Bruce D."/>
            <person name="Goodwin L."/>
            <person name="Pitluck S."/>
            <person name="Munk A.C."/>
            <person name="Brettin T."/>
            <person name="Detter J.C."/>
            <person name="Han C."/>
            <person name="Tapia R."/>
            <person name="Larimer F."/>
            <person name="Land M."/>
            <person name="Hauser L."/>
            <person name="Kyrpides N."/>
            <person name="Anderson I."/>
            <person name="Wall J.D."/>
            <person name="Arkin A.P."/>
            <person name="Dehal P."/>
            <person name="Chivian D."/>
            <person name="Giles B."/>
            <person name="Hazen T.C."/>
        </authorList>
    </citation>
    <scope>NUCLEOTIDE SEQUENCE [LARGE SCALE GENOMIC DNA]</scope>
    <source>
        <strain evidence="9">ATCC 14822 / DSM 2638 / NCIMB 8403 / VKM B-1763</strain>
    </source>
</reference>
<dbReference type="Gene3D" id="3.40.50.720">
    <property type="entry name" value="NAD(P)-binding Rossmann-like Domain"/>
    <property type="match status" value="1"/>
</dbReference>
<evidence type="ECO:0000256" key="7">
    <source>
        <dbReference type="ARBA" id="ARBA00023180"/>
    </source>
</evidence>
<evidence type="ECO:0000256" key="6">
    <source>
        <dbReference type="ARBA" id="ARBA00023136"/>
    </source>
</evidence>
<dbReference type="EMBL" id="CP001649">
    <property type="protein sequence ID" value="ACS80916.1"/>
    <property type="molecule type" value="Genomic_DNA"/>
</dbReference>
<dbReference type="Gene3D" id="3.40.50.300">
    <property type="entry name" value="P-loop containing nucleotide triphosphate hydrolases"/>
    <property type="match status" value="1"/>
</dbReference>
<dbReference type="HOGENOM" id="CLU_637312_0_0_7"/>
<comment type="subcellular location">
    <subcellularLocation>
        <location evidence="1">Golgi apparatus membrane</location>
        <topology evidence="1">Single-pass type II membrane protein</topology>
    </subcellularLocation>
</comment>
<dbReference type="SUPFAM" id="SSF52540">
    <property type="entry name" value="P-loop containing nucleoside triphosphate hydrolases"/>
    <property type="match status" value="1"/>
</dbReference>
<protein>
    <recommendedName>
        <fullName evidence="10">Sulfotransferase family protein</fullName>
    </recommendedName>
</protein>
<keyword evidence="7" id="KW-0325">Glycoprotein</keyword>
<dbReference type="STRING" id="526222.Desal_2864"/>
<dbReference type="GO" id="GO:0016020">
    <property type="term" value="C:membrane"/>
    <property type="evidence" value="ECO:0007669"/>
    <property type="project" value="InterPro"/>
</dbReference>
<accession>C6C045</accession>
<keyword evidence="3" id="KW-0812">Transmembrane</keyword>
<dbReference type="PANTHER" id="PTHR12137">
    <property type="entry name" value="CARBOHYDRATE SULFOTRANSFERASE"/>
    <property type="match status" value="1"/>
</dbReference>
<evidence type="ECO:0000256" key="2">
    <source>
        <dbReference type="ARBA" id="ARBA00022679"/>
    </source>
</evidence>
<evidence type="ECO:0000256" key="5">
    <source>
        <dbReference type="ARBA" id="ARBA00023034"/>
    </source>
</evidence>
<dbReference type="InterPro" id="IPR029063">
    <property type="entry name" value="SAM-dependent_MTases_sf"/>
</dbReference>
<organism evidence="8 9">
    <name type="scientific">Maridesulfovibrio salexigens (strain ATCC 14822 / DSM 2638 / NCIMB 8403 / VKM B-1763)</name>
    <name type="common">Desulfovibrio salexigens</name>
    <dbReference type="NCBI Taxonomy" id="526222"/>
    <lineage>
        <taxon>Bacteria</taxon>
        <taxon>Pseudomonadati</taxon>
        <taxon>Thermodesulfobacteriota</taxon>
        <taxon>Desulfovibrionia</taxon>
        <taxon>Desulfovibrionales</taxon>
        <taxon>Desulfovibrionaceae</taxon>
        <taxon>Maridesulfovibrio</taxon>
    </lineage>
</organism>
<gene>
    <name evidence="8" type="ordered locus">Desal_2864</name>
</gene>
<dbReference type="OrthoDB" id="288532at2"/>
<dbReference type="PANTHER" id="PTHR12137:SF54">
    <property type="entry name" value="CARBOHYDRATE SULFOTRANSFERASE"/>
    <property type="match status" value="1"/>
</dbReference>
<name>C6C045_MARSD</name>
<evidence type="ECO:0000313" key="8">
    <source>
        <dbReference type="EMBL" id="ACS80916.1"/>
    </source>
</evidence>
<evidence type="ECO:0000256" key="1">
    <source>
        <dbReference type="ARBA" id="ARBA00004323"/>
    </source>
</evidence>
<keyword evidence="2" id="KW-0808">Transferase</keyword>
<keyword evidence="9" id="KW-1185">Reference proteome</keyword>
<dbReference type="KEGG" id="dsa:Desal_2864"/>
<dbReference type="InterPro" id="IPR027417">
    <property type="entry name" value="P-loop_NTPase"/>
</dbReference>
<dbReference type="RefSeq" id="WP_015852732.1">
    <property type="nucleotide sequence ID" value="NC_012881.1"/>
</dbReference>
<evidence type="ECO:0000256" key="4">
    <source>
        <dbReference type="ARBA" id="ARBA00022989"/>
    </source>
</evidence>
<dbReference type="GO" id="GO:0008146">
    <property type="term" value="F:sulfotransferase activity"/>
    <property type="evidence" value="ECO:0007669"/>
    <property type="project" value="InterPro"/>
</dbReference>
<keyword evidence="4" id="KW-1133">Transmembrane helix</keyword>